<organism evidence="1 2">
    <name type="scientific">Erythroxylum novogranatense</name>
    <dbReference type="NCBI Taxonomy" id="1862640"/>
    <lineage>
        <taxon>Eukaryota</taxon>
        <taxon>Viridiplantae</taxon>
        <taxon>Streptophyta</taxon>
        <taxon>Embryophyta</taxon>
        <taxon>Tracheophyta</taxon>
        <taxon>Spermatophyta</taxon>
        <taxon>Magnoliopsida</taxon>
        <taxon>eudicotyledons</taxon>
        <taxon>Gunneridae</taxon>
        <taxon>Pentapetalae</taxon>
        <taxon>rosids</taxon>
        <taxon>fabids</taxon>
        <taxon>Malpighiales</taxon>
        <taxon>Erythroxylaceae</taxon>
        <taxon>Erythroxylum</taxon>
    </lineage>
</organism>
<sequence>MFKMDKVEEEKLSRIDDKHLSKPSNILVTAVNSDVEKKRSNPTQNSPTIKPSGVRWNCLCSPTTHEGSFRCRFHRGHVMTRGGSVGSNLSELATKPRTIIDLV</sequence>
<dbReference type="PANTHER" id="PTHR33132">
    <property type="entry name" value="OSJNBB0118P14.9 PROTEIN"/>
    <property type="match status" value="1"/>
</dbReference>
<reference evidence="1 2" key="1">
    <citation type="submission" date="2021-09" db="EMBL/GenBank/DDBJ databases">
        <title>Genomic insights and catalytic innovation underlie evolution of tropane alkaloids biosynthesis.</title>
        <authorList>
            <person name="Wang Y.-J."/>
            <person name="Tian T."/>
            <person name="Huang J.-P."/>
            <person name="Huang S.-X."/>
        </authorList>
    </citation>
    <scope>NUCLEOTIDE SEQUENCE [LARGE SCALE GENOMIC DNA]</scope>
    <source>
        <strain evidence="1">KIB-2018</strain>
        <tissue evidence="1">Leaf</tissue>
    </source>
</reference>
<proteinExistence type="predicted"/>
<dbReference type="AlphaFoldDB" id="A0AAV8TE40"/>
<gene>
    <name evidence="1" type="ORF">K2173_010548</name>
</gene>
<dbReference type="EMBL" id="JAIWQS010000005">
    <property type="protein sequence ID" value="KAJ8765070.1"/>
    <property type="molecule type" value="Genomic_DNA"/>
</dbReference>
<evidence type="ECO:0000313" key="1">
    <source>
        <dbReference type="EMBL" id="KAJ8765070.1"/>
    </source>
</evidence>
<protein>
    <submittedName>
        <fullName evidence="1">Uncharacterized protein</fullName>
    </submittedName>
</protein>
<evidence type="ECO:0000313" key="2">
    <source>
        <dbReference type="Proteomes" id="UP001159364"/>
    </source>
</evidence>
<dbReference type="Proteomes" id="UP001159364">
    <property type="component" value="Linkage Group LG05"/>
</dbReference>
<dbReference type="PANTHER" id="PTHR33132:SF142">
    <property type="entry name" value="SERINE-RICH PROTEIN-LIKE PROTEIN"/>
    <property type="match status" value="1"/>
</dbReference>
<accession>A0AAV8TE40</accession>
<name>A0AAV8TE40_9ROSI</name>
<keyword evidence="2" id="KW-1185">Reference proteome</keyword>
<comment type="caution">
    <text evidence="1">The sequence shown here is derived from an EMBL/GenBank/DDBJ whole genome shotgun (WGS) entry which is preliminary data.</text>
</comment>